<dbReference type="EMBL" id="JAESVN010000001">
    <property type="protein sequence ID" value="MBL4915848.1"/>
    <property type="molecule type" value="Genomic_DNA"/>
</dbReference>
<gene>
    <name evidence="2" type="ORF">JL811_01330</name>
</gene>
<evidence type="ECO:0000313" key="2">
    <source>
        <dbReference type="EMBL" id="MBL4915848.1"/>
    </source>
</evidence>
<reference evidence="2" key="1">
    <citation type="submission" date="2021-01" db="EMBL/GenBank/DDBJ databases">
        <title>Tabrizicola alba sp. nov. a motile alkaliphilic bacterium isolated from a soda lake.</title>
        <authorList>
            <person name="Szuroczki S."/>
            <person name="Abbaszade G."/>
            <person name="Schumann P."/>
            <person name="Toth E."/>
        </authorList>
    </citation>
    <scope>NUCLEOTIDE SEQUENCE</scope>
    <source>
        <strain evidence="2">DMG-N-6</strain>
    </source>
</reference>
<comment type="caution">
    <text evidence="2">The sequence shown here is derived from an EMBL/GenBank/DDBJ whole genome shotgun (WGS) entry which is preliminary data.</text>
</comment>
<organism evidence="2 3">
    <name type="scientific">Szabonella alba</name>
    <dbReference type="NCBI Taxonomy" id="2804194"/>
    <lineage>
        <taxon>Bacteria</taxon>
        <taxon>Pseudomonadati</taxon>
        <taxon>Pseudomonadota</taxon>
        <taxon>Alphaproteobacteria</taxon>
        <taxon>Rhodobacterales</taxon>
        <taxon>Paracoccaceae</taxon>
        <taxon>Szabonella</taxon>
    </lineage>
</organism>
<dbReference type="RefSeq" id="WP_202686419.1">
    <property type="nucleotide sequence ID" value="NZ_JAESVN010000001.1"/>
</dbReference>
<keyword evidence="1" id="KW-0732">Signal</keyword>
<proteinExistence type="predicted"/>
<dbReference type="Proteomes" id="UP000648908">
    <property type="component" value="Unassembled WGS sequence"/>
</dbReference>
<protein>
    <recommendedName>
        <fullName evidence="4">Outer membrane protein beta-barrel domain-containing protein</fullName>
    </recommendedName>
</protein>
<name>A0A8K0V5N3_9RHOB</name>
<evidence type="ECO:0008006" key="4">
    <source>
        <dbReference type="Google" id="ProtNLM"/>
    </source>
</evidence>
<keyword evidence="3" id="KW-1185">Reference proteome</keyword>
<accession>A0A8K0V5N3</accession>
<feature type="chain" id="PRO_5035454830" description="Outer membrane protein beta-barrel domain-containing protein" evidence="1">
    <location>
        <begin position="31"/>
        <end position="253"/>
    </location>
</feature>
<dbReference type="AlphaFoldDB" id="A0A8K0V5N3"/>
<feature type="signal peptide" evidence="1">
    <location>
        <begin position="1"/>
        <end position="30"/>
    </location>
</feature>
<evidence type="ECO:0000313" key="3">
    <source>
        <dbReference type="Proteomes" id="UP000648908"/>
    </source>
</evidence>
<sequence length="253" mass="25783">MAHGPKRPVSLTALTLAATALIATALPAAAQDSRKHLTLIGIPSGTVAPGGMVFGSLALTDRRTGTAIRDNDGSLALGFGLGSAEDGIGVQVTASIASLSRDFGDAGSFSIKASRRIGTGQWTTYLGASADYLAPWGDVKGQDVSGTVALTSFTSVRIGADVHPLMLTLGGGSHIRNNDNDPGIFAGVGIGLTPHLAASAAWTSEALDLGLGVKAPGVEGLNFTFAVNDVTDRRDSRRVTLTATWAVANVFGR</sequence>
<evidence type="ECO:0000256" key="1">
    <source>
        <dbReference type="SAM" id="SignalP"/>
    </source>
</evidence>